<sequence>LQFDPEGRPNVRFRRNAFSPLSPTVTEFDEVDWSRKSQIGLGIDNTSIRQDTSPITPGTAEKRGDGDATEFGRPTNFAQRVEQKLWNYTASRSAMKRWLLELISWSLSAGCMAGIVGMLMGYQNKRIPDWPFGLTLNACISVLAKIASAALLLPVSEALGQLKWSWFQGDNSKKMWDFEIFDNASRGPWGSLLLLVRTKGRSLAALGAAVTLMALALDPFFQQVVEYPEHWRLQEGKGRIPRATGYNPFVIGQEFQQNHLSLELDQSLVGLTFQYFYSNGTPPTTFGKGTRAEVPLGCPNSNCTWPEYETLGVHSECVDASDRLEFKCLRKEMDWVQNPNTDPDQEQFYTFPNGTACGWWLKADNPLLMTGYNADQGTNHSGEVLLTRNQPLYDVFSRDFMPGYESKLNNSRNPIAHVVIVSGEDVESIHQNSTPIAHECMISWAAKKMLSTYSEGGYVEEVTSTLVNSSVTESPWLTRTIPNDDPLLVMYDYVYREDVHVVTDSAIYTIDNYTHAATISLFDDIFPAYFALDTHKPTDEGQNNTMLRYKAYKLVTPYTRNMPYNPFLYKNVTNHLDRLSFAMTNLLRSATQDTEMVEGQAFDLESYVDVRWAWMALPLGLLVFTGIFLLATIFRSSKEQDHVGVWKTSAIATLLYGLPDDMSKKMTSSKVQGTPRAKAKEVKVKWIPKRGWRFSGMSISPTSVKA</sequence>
<feature type="compositionally biased region" description="Polar residues" evidence="1">
    <location>
        <begin position="46"/>
        <end position="56"/>
    </location>
</feature>
<feature type="non-terminal residue" evidence="3">
    <location>
        <position position="1"/>
    </location>
</feature>
<dbReference type="AlphaFoldDB" id="A0A9P4U669"/>
<dbReference type="EMBL" id="MU001508">
    <property type="protein sequence ID" value="KAF2439804.1"/>
    <property type="molecule type" value="Genomic_DNA"/>
</dbReference>
<organism evidence="3 4">
    <name type="scientific">Karstenula rhodostoma CBS 690.94</name>
    <dbReference type="NCBI Taxonomy" id="1392251"/>
    <lineage>
        <taxon>Eukaryota</taxon>
        <taxon>Fungi</taxon>
        <taxon>Dikarya</taxon>
        <taxon>Ascomycota</taxon>
        <taxon>Pezizomycotina</taxon>
        <taxon>Dothideomycetes</taxon>
        <taxon>Pleosporomycetidae</taxon>
        <taxon>Pleosporales</taxon>
        <taxon>Massarineae</taxon>
        <taxon>Didymosphaeriaceae</taxon>
        <taxon>Karstenula</taxon>
    </lineage>
</organism>
<proteinExistence type="predicted"/>
<keyword evidence="4" id="KW-1185">Reference proteome</keyword>
<keyword evidence="2" id="KW-0812">Transmembrane</keyword>
<evidence type="ECO:0000256" key="1">
    <source>
        <dbReference type="SAM" id="MobiDB-lite"/>
    </source>
</evidence>
<dbReference type="PANTHER" id="PTHR35394">
    <property type="entry name" value="DUF3176 DOMAIN-CONTAINING PROTEIN"/>
    <property type="match status" value="1"/>
</dbReference>
<evidence type="ECO:0000256" key="2">
    <source>
        <dbReference type="SAM" id="Phobius"/>
    </source>
</evidence>
<evidence type="ECO:0000313" key="3">
    <source>
        <dbReference type="EMBL" id="KAF2439804.1"/>
    </source>
</evidence>
<accession>A0A9P4U669</accession>
<feature type="transmembrane region" description="Helical" evidence="2">
    <location>
        <begin position="102"/>
        <end position="122"/>
    </location>
</feature>
<dbReference type="PANTHER" id="PTHR35394:SF5">
    <property type="entry name" value="DUF3176 DOMAIN-CONTAINING PROTEIN"/>
    <property type="match status" value="1"/>
</dbReference>
<comment type="caution">
    <text evidence="3">The sequence shown here is derived from an EMBL/GenBank/DDBJ whole genome shotgun (WGS) entry which is preliminary data.</text>
</comment>
<keyword evidence="2" id="KW-0472">Membrane</keyword>
<gene>
    <name evidence="3" type="ORF">P171DRAFT_318105</name>
</gene>
<feature type="non-terminal residue" evidence="3">
    <location>
        <position position="706"/>
    </location>
</feature>
<dbReference type="Proteomes" id="UP000799764">
    <property type="component" value="Unassembled WGS sequence"/>
</dbReference>
<evidence type="ECO:0008006" key="5">
    <source>
        <dbReference type="Google" id="ProtNLM"/>
    </source>
</evidence>
<feature type="region of interest" description="Disordered" evidence="1">
    <location>
        <begin position="46"/>
        <end position="68"/>
    </location>
</feature>
<name>A0A9P4U669_9PLEO</name>
<evidence type="ECO:0000313" key="4">
    <source>
        <dbReference type="Proteomes" id="UP000799764"/>
    </source>
</evidence>
<feature type="transmembrane region" description="Helical" evidence="2">
    <location>
        <begin position="612"/>
        <end position="634"/>
    </location>
</feature>
<dbReference type="InterPro" id="IPR021514">
    <property type="entry name" value="DUF3176"/>
</dbReference>
<keyword evidence="2" id="KW-1133">Transmembrane helix</keyword>
<dbReference type="OrthoDB" id="5242705at2759"/>
<reference evidence="3" key="1">
    <citation type="journal article" date="2020" name="Stud. Mycol.">
        <title>101 Dothideomycetes genomes: a test case for predicting lifestyles and emergence of pathogens.</title>
        <authorList>
            <person name="Haridas S."/>
            <person name="Albert R."/>
            <person name="Binder M."/>
            <person name="Bloem J."/>
            <person name="Labutti K."/>
            <person name="Salamov A."/>
            <person name="Andreopoulos B."/>
            <person name="Baker S."/>
            <person name="Barry K."/>
            <person name="Bills G."/>
            <person name="Bluhm B."/>
            <person name="Cannon C."/>
            <person name="Castanera R."/>
            <person name="Culley D."/>
            <person name="Daum C."/>
            <person name="Ezra D."/>
            <person name="Gonzalez J."/>
            <person name="Henrissat B."/>
            <person name="Kuo A."/>
            <person name="Liang C."/>
            <person name="Lipzen A."/>
            <person name="Lutzoni F."/>
            <person name="Magnuson J."/>
            <person name="Mondo S."/>
            <person name="Nolan M."/>
            <person name="Ohm R."/>
            <person name="Pangilinan J."/>
            <person name="Park H.-J."/>
            <person name="Ramirez L."/>
            <person name="Alfaro M."/>
            <person name="Sun H."/>
            <person name="Tritt A."/>
            <person name="Yoshinaga Y."/>
            <person name="Zwiers L.-H."/>
            <person name="Turgeon B."/>
            <person name="Goodwin S."/>
            <person name="Spatafora J."/>
            <person name="Crous P."/>
            <person name="Grigoriev I."/>
        </authorList>
    </citation>
    <scope>NUCLEOTIDE SEQUENCE</scope>
    <source>
        <strain evidence="3">CBS 690.94</strain>
    </source>
</reference>
<protein>
    <recommendedName>
        <fullName evidence="5">DUF3176 domain containing protein</fullName>
    </recommendedName>
</protein>
<dbReference type="Pfam" id="PF11374">
    <property type="entry name" value="DUF3176"/>
    <property type="match status" value="1"/>
</dbReference>